<dbReference type="InterPro" id="IPR005702">
    <property type="entry name" value="Wzc-like_C"/>
</dbReference>
<dbReference type="InterPro" id="IPR003856">
    <property type="entry name" value="LPS_length_determ_N"/>
</dbReference>
<dbReference type="GO" id="GO:0005886">
    <property type="term" value="C:plasma membrane"/>
    <property type="evidence" value="ECO:0007669"/>
    <property type="project" value="UniProtKB-SubCell"/>
</dbReference>
<keyword evidence="5" id="KW-1003">Cell membrane</keyword>
<reference evidence="22 23" key="1">
    <citation type="submission" date="2019-03" db="EMBL/GenBank/DDBJ databases">
        <title>Genomic Encyclopedia of Type Strains, Phase IV (KMG-IV): sequencing the most valuable type-strain genomes for metagenomic binning, comparative biology and taxonomic classification.</title>
        <authorList>
            <person name="Goeker M."/>
        </authorList>
    </citation>
    <scope>NUCLEOTIDE SEQUENCE [LARGE SCALE GENOMIC DNA]</scope>
    <source>
        <strain evidence="22 23">DSM 24830</strain>
    </source>
</reference>
<evidence type="ECO:0000256" key="14">
    <source>
        <dbReference type="ARBA" id="ARBA00023137"/>
    </source>
</evidence>
<comment type="caution">
    <text evidence="22">The sequence shown here is derived from an EMBL/GenBank/DDBJ whole genome shotgun (WGS) entry which is preliminary data.</text>
</comment>
<dbReference type="InterPro" id="IPR027417">
    <property type="entry name" value="P-loop_NTPase"/>
</dbReference>
<dbReference type="RefSeq" id="WP_131905628.1">
    <property type="nucleotide sequence ID" value="NZ_BAAAFU010000004.1"/>
</dbReference>
<dbReference type="Gene3D" id="3.40.50.300">
    <property type="entry name" value="P-loop containing nucleotide triphosphate hydrolases"/>
    <property type="match status" value="1"/>
</dbReference>
<keyword evidence="23" id="KW-1185">Reference proteome</keyword>
<comment type="subcellular location">
    <subcellularLocation>
        <location evidence="1">Cell inner membrane</location>
        <topology evidence="1">Multi-pass membrane protein</topology>
    </subcellularLocation>
</comment>
<dbReference type="OrthoDB" id="9775724at2"/>
<feature type="transmembrane region" description="Helical" evidence="18">
    <location>
        <begin position="59"/>
        <end position="82"/>
    </location>
</feature>
<evidence type="ECO:0000259" key="21">
    <source>
        <dbReference type="Pfam" id="PF13807"/>
    </source>
</evidence>
<keyword evidence="16" id="KW-0175">Coiled coil</keyword>
<gene>
    <name evidence="22" type="ORF">EV695_1849</name>
</gene>
<evidence type="ECO:0000259" key="20">
    <source>
        <dbReference type="Pfam" id="PF13614"/>
    </source>
</evidence>
<dbReference type="Proteomes" id="UP000294887">
    <property type="component" value="Unassembled WGS sequence"/>
</dbReference>
<dbReference type="SUPFAM" id="SSF52540">
    <property type="entry name" value="P-loop containing nucleoside triphosphate hydrolases"/>
    <property type="match status" value="1"/>
</dbReference>
<evidence type="ECO:0000256" key="8">
    <source>
        <dbReference type="ARBA" id="ARBA00022692"/>
    </source>
</evidence>
<keyword evidence="7" id="KW-0808">Transferase</keyword>
<dbReference type="CDD" id="cd05387">
    <property type="entry name" value="BY-kinase"/>
    <property type="match status" value="1"/>
</dbReference>
<dbReference type="FunFam" id="3.40.50.300:FF:000527">
    <property type="entry name" value="Tyrosine-protein kinase etk"/>
    <property type="match status" value="1"/>
</dbReference>
<dbReference type="PANTHER" id="PTHR32309">
    <property type="entry name" value="TYROSINE-PROTEIN KINASE"/>
    <property type="match status" value="1"/>
</dbReference>
<evidence type="ECO:0000256" key="10">
    <source>
        <dbReference type="ARBA" id="ARBA00022777"/>
    </source>
</evidence>
<evidence type="ECO:0000256" key="16">
    <source>
        <dbReference type="SAM" id="Coils"/>
    </source>
</evidence>
<keyword evidence="13 18" id="KW-0472">Membrane</keyword>
<keyword evidence="6" id="KW-0997">Cell inner membrane</keyword>
<feature type="compositionally biased region" description="Polar residues" evidence="17">
    <location>
        <begin position="1"/>
        <end position="22"/>
    </location>
</feature>
<keyword evidence="11" id="KW-0067">ATP-binding</keyword>
<evidence type="ECO:0000256" key="7">
    <source>
        <dbReference type="ARBA" id="ARBA00022679"/>
    </source>
</evidence>
<evidence type="ECO:0000256" key="3">
    <source>
        <dbReference type="ARBA" id="ARBA00008883"/>
    </source>
</evidence>
<evidence type="ECO:0000259" key="19">
    <source>
        <dbReference type="Pfam" id="PF02706"/>
    </source>
</evidence>
<evidence type="ECO:0000256" key="1">
    <source>
        <dbReference type="ARBA" id="ARBA00004429"/>
    </source>
</evidence>
<keyword evidence="10" id="KW-0418">Kinase</keyword>
<organism evidence="22 23">
    <name type="scientific">Cocleimonas flava</name>
    <dbReference type="NCBI Taxonomy" id="634765"/>
    <lineage>
        <taxon>Bacteria</taxon>
        <taxon>Pseudomonadati</taxon>
        <taxon>Pseudomonadota</taxon>
        <taxon>Gammaproteobacteria</taxon>
        <taxon>Thiotrichales</taxon>
        <taxon>Thiotrichaceae</taxon>
        <taxon>Cocleimonas</taxon>
    </lineage>
</organism>
<accession>A0A4R1F4B8</accession>
<dbReference type="GO" id="GO:0004715">
    <property type="term" value="F:non-membrane spanning protein tyrosine kinase activity"/>
    <property type="evidence" value="ECO:0007669"/>
    <property type="project" value="UniProtKB-EC"/>
</dbReference>
<dbReference type="Pfam" id="PF02706">
    <property type="entry name" value="Wzz"/>
    <property type="match status" value="1"/>
</dbReference>
<dbReference type="InterPro" id="IPR025669">
    <property type="entry name" value="AAA_dom"/>
</dbReference>
<dbReference type="PANTHER" id="PTHR32309:SF13">
    <property type="entry name" value="FERRIC ENTEROBACTIN TRANSPORT PROTEIN FEPE"/>
    <property type="match status" value="1"/>
</dbReference>
<evidence type="ECO:0000256" key="12">
    <source>
        <dbReference type="ARBA" id="ARBA00022989"/>
    </source>
</evidence>
<dbReference type="GO" id="GO:0042802">
    <property type="term" value="F:identical protein binding"/>
    <property type="evidence" value="ECO:0007669"/>
    <property type="project" value="UniProtKB-ARBA"/>
</dbReference>
<feature type="region of interest" description="Disordered" evidence="17">
    <location>
        <begin position="709"/>
        <end position="735"/>
    </location>
</feature>
<comment type="similarity">
    <text evidence="2">Belongs to the CpsD/CapB family.</text>
</comment>
<dbReference type="InterPro" id="IPR050445">
    <property type="entry name" value="Bact_polysacc_biosynth/exp"/>
</dbReference>
<dbReference type="AlphaFoldDB" id="A0A4R1F4B8"/>
<evidence type="ECO:0000256" key="17">
    <source>
        <dbReference type="SAM" id="MobiDB-lite"/>
    </source>
</evidence>
<keyword evidence="12 18" id="KW-1133">Transmembrane helix</keyword>
<evidence type="ECO:0000256" key="5">
    <source>
        <dbReference type="ARBA" id="ARBA00022475"/>
    </source>
</evidence>
<evidence type="ECO:0000313" key="22">
    <source>
        <dbReference type="EMBL" id="TCJ87339.1"/>
    </source>
</evidence>
<evidence type="ECO:0000256" key="2">
    <source>
        <dbReference type="ARBA" id="ARBA00007316"/>
    </source>
</evidence>
<feature type="domain" description="Polysaccharide chain length determinant N-terminal" evidence="19">
    <location>
        <begin position="44"/>
        <end position="134"/>
    </location>
</feature>
<evidence type="ECO:0000256" key="18">
    <source>
        <dbReference type="SAM" id="Phobius"/>
    </source>
</evidence>
<dbReference type="Pfam" id="PF13807">
    <property type="entry name" value="GNVR"/>
    <property type="match status" value="1"/>
</dbReference>
<evidence type="ECO:0000256" key="9">
    <source>
        <dbReference type="ARBA" id="ARBA00022741"/>
    </source>
</evidence>
<comment type="catalytic activity">
    <reaction evidence="15">
        <text>L-tyrosyl-[protein] + ATP = O-phospho-L-tyrosyl-[protein] + ADP + H(+)</text>
        <dbReference type="Rhea" id="RHEA:10596"/>
        <dbReference type="Rhea" id="RHEA-COMP:10136"/>
        <dbReference type="Rhea" id="RHEA-COMP:20101"/>
        <dbReference type="ChEBI" id="CHEBI:15378"/>
        <dbReference type="ChEBI" id="CHEBI:30616"/>
        <dbReference type="ChEBI" id="CHEBI:46858"/>
        <dbReference type="ChEBI" id="CHEBI:61978"/>
        <dbReference type="ChEBI" id="CHEBI:456216"/>
        <dbReference type="EC" id="2.7.10.2"/>
    </reaction>
</comment>
<dbReference type="EC" id="2.7.10.2" evidence="4"/>
<evidence type="ECO:0000313" key="23">
    <source>
        <dbReference type="Proteomes" id="UP000294887"/>
    </source>
</evidence>
<keyword evidence="8 18" id="KW-0812">Transmembrane</keyword>
<evidence type="ECO:0000256" key="15">
    <source>
        <dbReference type="ARBA" id="ARBA00051245"/>
    </source>
</evidence>
<dbReference type="EMBL" id="SMFQ01000003">
    <property type="protein sequence ID" value="TCJ87339.1"/>
    <property type="molecule type" value="Genomic_DNA"/>
</dbReference>
<protein>
    <recommendedName>
        <fullName evidence="4">non-specific protein-tyrosine kinase</fullName>
        <ecNumber evidence="4">2.7.10.2</ecNumber>
    </recommendedName>
</protein>
<keyword evidence="9" id="KW-0547">Nucleotide-binding</keyword>
<evidence type="ECO:0000256" key="11">
    <source>
        <dbReference type="ARBA" id="ARBA00022840"/>
    </source>
</evidence>
<dbReference type="Pfam" id="PF13614">
    <property type="entry name" value="AAA_31"/>
    <property type="match status" value="1"/>
</dbReference>
<dbReference type="InterPro" id="IPR032807">
    <property type="entry name" value="GNVR"/>
</dbReference>
<sequence length="735" mass="81141">MTSNNGQQLPMNPRSSRSNASDSDLIPYPRDFYPEELLEDSGGLDLKEFINVLKNHKKLILSIAFVTMLIALLLTLLMQPVYRAYSTIKVERYAANPNVQILNAEASRSDRDFFETQIQLIQTKTLASRVISELGLDKKPESTGLVSSIKNLFSGDKAADAKDTTAMEEIFLKNLTVTPVSNSQLLSISYDSSNPQLAADINNAIAKTFVRQNLERRFETASSYKTYVANNIEVTKKSLEEAEQRLNDYARENDIVQNVDGESTSSLTLKKQIDELVNAEKERIDAEAAYELYKSNPDSAPSFAINDPYILSLKKAAARLETQYQGLTRKKTRSANRLRKQIDDLKEQIASENKSIQSSFESRYMEAQQKEKMVRNQLDKLKAGALNLQSKSTKYNRLLREVEINQLAYNKQLEQLMAVNVASNVGTNNISIIDSASVPTKKFKPSLKTNLGFGLLLGLLLGMGFAFLREFVDDSVKNSELLEQATGLPVLSQLPETKNLGPKKLALQTALEPRSALAEAIRSLRTSLRFSTRHGAPQSTFITSSSAGEGKSTVALNLATAYAQAGSSVLLIDADLRNPSIHQLLELNNVEGLTNYLATTETKSGDVTQACMIKNLNVITSGPIPPDPVELLSGSKMAELIENASDIYDHIIIDGPPVLGLADSQVLGNLAEATIVTVEASKTRKTALLDSMKRLDRANANMIGTVLNRNSRSANPDYNQEYYSYTRQAPQTKKA</sequence>
<evidence type="ECO:0000256" key="13">
    <source>
        <dbReference type="ARBA" id="ARBA00023136"/>
    </source>
</evidence>
<feature type="coiled-coil region" evidence="16">
    <location>
        <begin position="232"/>
        <end position="355"/>
    </location>
</feature>
<evidence type="ECO:0000256" key="6">
    <source>
        <dbReference type="ARBA" id="ARBA00022519"/>
    </source>
</evidence>
<comment type="similarity">
    <text evidence="3">Belongs to the etk/wzc family.</text>
</comment>
<feature type="domain" description="AAA" evidence="20">
    <location>
        <begin position="547"/>
        <end position="682"/>
    </location>
</feature>
<feature type="region of interest" description="Disordered" evidence="17">
    <location>
        <begin position="1"/>
        <end position="25"/>
    </location>
</feature>
<name>A0A4R1F4B8_9GAMM</name>
<dbReference type="GO" id="GO:0005524">
    <property type="term" value="F:ATP binding"/>
    <property type="evidence" value="ECO:0007669"/>
    <property type="project" value="UniProtKB-KW"/>
</dbReference>
<evidence type="ECO:0000256" key="4">
    <source>
        <dbReference type="ARBA" id="ARBA00011903"/>
    </source>
</evidence>
<proteinExistence type="inferred from homology"/>
<feature type="domain" description="Tyrosine-protein kinase G-rich" evidence="21">
    <location>
        <begin position="397"/>
        <end position="470"/>
    </location>
</feature>
<keyword evidence="14" id="KW-0829">Tyrosine-protein kinase</keyword>
<dbReference type="NCBIfam" id="TIGR01007">
    <property type="entry name" value="eps_fam"/>
    <property type="match status" value="1"/>
</dbReference>